<proteinExistence type="predicted"/>
<sequence length="30" mass="3617">MLQIFHECKTTKKLSLHAFDISTQWARHFV</sequence>
<reference evidence="1" key="2">
    <citation type="journal article" date="2015" name="Data Brief">
        <title>Shoot transcriptome of the giant reed, Arundo donax.</title>
        <authorList>
            <person name="Barrero R.A."/>
            <person name="Guerrero F.D."/>
            <person name="Moolhuijzen P."/>
            <person name="Goolsby J.A."/>
            <person name="Tidwell J."/>
            <person name="Bellgard S.E."/>
            <person name="Bellgard M.I."/>
        </authorList>
    </citation>
    <scope>NUCLEOTIDE SEQUENCE</scope>
    <source>
        <tissue evidence="1">Shoot tissue taken approximately 20 cm above the soil surface</tissue>
    </source>
</reference>
<dbReference type="EMBL" id="GBRH01225756">
    <property type="protein sequence ID" value="JAD72139.1"/>
    <property type="molecule type" value="Transcribed_RNA"/>
</dbReference>
<accession>A0A0A9C7A6</accession>
<name>A0A0A9C7A6_ARUDO</name>
<protein>
    <submittedName>
        <fullName evidence="1">Uncharacterized protein</fullName>
    </submittedName>
</protein>
<reference evidence="1" key="1">
    <citation type="submission" date="2014-09" db="EMBL/GenBank/DDBJ databases">
        <authorList>
            <person name="Magalhaes I.L.F."/>
            <person name="Oliveira U."/>
            <person name="Santos F.R."/>
            <person name="Vidigal T.H.D.A."/>
            <person name="Brescovit A.D."/>
            <person name="Santos A.J."/>
        </authorList>
    </citation>
    <scope>NUCLEOTIDE SEQUENCE</scope>
    <source>
        <tissue evidence="1">Shoot tissue taken approximately 20 cm above the soil surface</tissue>
    </source>
</reference>
<evidence type="ECO:0000313" key="1">
    <source>
        <dbReference type="EMBL" id="JAD72139.1"/>
    </source>
</evidence>
<organism evidence="1">
    <name type="scientific">Arundo donax</name>
    <name type="common">Giant reed</name>
    <name type="synonym">Donax arundinaceus</name>
    <dbReference type="NCBI Taxonomy" id="35708"/>
    <lineage>
        <taxon>Eukaryota</taxon>
        <taxon>Viridiplantae</taxon>
        <taxon>Streptophyta</taxon>
        <taxon>Embryophyta</taxon>
        <taxon>Tracheophyta</taxon>
        <taxon>Spermatophyta</taxon>
        <taxon>Magnoliopsida</taxon>
        <taxon>Liliopsida</taxon>
        <taxon>Poales</taxon>
        <taxon>Poaceae</taxon>
        <taxon>PACMAD clade</taxon>
        <taxon>Arundinoideae</taxon>
        <taxon>Arundineae</taxon>
        <taxon>Arundo</taxon>
    </lineage>
</organism>
<dbReference type="AlphaFoldDB" id="A0A0A9C7A6"/>